<evidence type="ECO:0000256" key="1">
    <source>
        <dbReference type="ARBA" id="ARBA00001933"/>
    </source>
</evidence>
<feature type="region of interest" description="Disordered" evidence="6">
    <location>
        <begin position="524"/>
        <end position="543"/>
    </location>
</feature>
<keyword evidence="5" id="KW-0663">Pyridoxal phosphate</keyword>
<keyword evidence="4 8" id="KW-0808">Transferase</keyword>
<dbReference type="PANTHER" id="PTHR46383">
    <property type="entry name" value="ASPARTATE AMINOTRANSFERASE"/>
    <property type="match status" value="1"/>
</dbReference>
<reference evidence="8 9" key="1">
    <citation type="journal article" date="2019" name="Nat. Microbiol.">
        <title>Mediterranean grassland soil C-N compound turnover is dependent on rainfall and depth, and is mediated by genomically divergent microorganisms.</title>
        <authorList>
            <person name="Diamond S."/>
            <person name="Andeer P.F."/>
            <person name="Li Z."/>
            <person name="Crits-Christoph A."/>
            <person name="Burstein D."/>
            <person name="Anantharaman K."/>
            <person name="Lane K.R."/>
            <person name="Thomas B.C."/>
            <person name="Pan C."/>
            <person name="Northen T.R."/>
            <person name="Banfield J.F."/>
        </authorList>
    </citation>
    <scope>NUCLEOTIDE SEQUENCE [LARGE SCALE GENOMIC DNA]</scope>
    <source>
        <strain evidence="8">WS_6</strain>
    </source>
</reference>
<dbReference type="CDD" id="cd00609">
    <property type="entry name" value="AAT_like"/>
    <property type="match status" value="1"/>
</dbReference>
<dbReference type="InterPro" id="IPR015422">
    <property type="entry name" value="PyrdxlP-dep_Trfase_small"/>
</dbReference>
<dbReference type="Proteomes" id="UP000316852">
    <property type="component" value="Unassembled WGS sequence"/>
</dbReference>
<gene>
    <name evidence="8" type="ORF">E6K76_10290</name>
</gene>
<evidence type="ECO:0000256" key="6">
    <source>
        <dbReference type="SAM" id="MobiDB-lite"/>
    </source>
</evidence>
<feature type="region of interest" description="Disordered" evidence="6">
    <location>
        <begin position="26"/>
        <end position="141"/>
    </location>
</feature>
<comment type="caution">
    <text evidence="8">The sequence shown here is derived from an EMBL/GenBank/DDBJ whole genome shotgun (WGS) entry which is preliminary data.</text>
</comment>
<organism evidence="8 9">
    <name type="scientific">Eiseniibacteriota bacterium</name>
    <dbReference type="NCBI Taxonomy" id="2212470"/>
    <lineage>
        <taxon>Bacteria</taxon>
        <taxon>Candidatus Eiseniibacteriota</taxon>
    </lineage>
</organism>
<evidence type="ECO:0000256" key="4">
    <source>
        <dbReference type="ARBA" id="ARBA00022679"/>
    </source>
</evidence>
<evidence type="ECO:0000259" key="7">
    <source>
        <dbReference type="Pfam" id="PF00155"/>
    </source>
</evidence>
<feature type="compositionally biased region" description="Basic residues" evidence="6">
    <location>
        <begin position="102"/>
        <end position="113"/>
    </location>
</feature>
<evidence type="ECO:0000313" key="8">
    <source>
        <dbReference type="EMBL" id="TMQ57477.1"/>
    </source>
</evidence>
<dbReference type="EMBL" id="VBOW01000063">
    <property type="protein sequence ID" value="TMQ57477.1"/>
    <property type="molecule type" value="Genomic_DNA"/>
</dbReference>
<dbReference type="SUPFAM" id="SSF53383">
    <property type="entry name" value="PLP-dependent transferases"/>
    <property type="match status" value="1"/>
</dbReference>
<dbReference type="InterPro" id="IPR015421">
    <property type="entry name" value="PyrdxlP-dep_Trfase_major"/>
</dbReference>
<dbReference type="Gene3D" id="3.40.640.10">
    <property type="entry name" value="Type I PLP-dependent aspartate aminotransferase-like (Major domain)"/>
    <property type="match status" value="1"/>
</dbReference>
<feature type="compositionally biased region" description="Basic and acidic residues" evidence="6">
    <location>
        <begin position="114"/>
        <end position="133"/>
    </location>
</feature>
<dbReference type="Pfam" id="PF00155">
    <property type="entry name" value="Aminotran_1_2"/>
    <property type="match status" value="1"/>
</dbReference>
<feature type="region of interest" description="Disordered" evidence="6">
    <location>
        <begin position="575"/>
        <end position="594"/>
    </location>
</feature>
<dbReference type="Gene3D" id="3.90.1150.10">
    <property type="entry name" value="Aspartate Aminotransferase, domain 1"/>
    <property type="match status" value="1"/>
</dbReference>
<comment type="similarity">
    <text evidence="2">Belongs to the class-I pyridoxal-phosphate-dependent aminotransferase family.</text>
</comment>
<accession>A0A538T1G5</accession>
<feature type="compositionally biased region" description="Basic and acidic residues" evidence="6">
    <location>
        <begin position="47"/>
        <end position="65"/>
    </location>
</feature>
<dbReference type="GO" id="GO:0006520">
    <property type="term" value="P:amino acid metabolic process"/>
    <property type="evidence" value="ECO:0007669"/>
    <property type="project" value="InterPro"/>
</dbReference>
<comment type="cofactor">
    <cofactor evidence="1">
        <name>pyridoxal 5'-phosphate</name>
        <dbReference type="ChEBI" id="CHEBI:597326"/>
    </cofactor>
</comment>
<evidence type="ECO:0000256" key="2">
    <source>
        <dbReference type="ARBA" id="ARBA00007441"/>
    </source>
</evidence>
<dbReference type="GO" id="GO:0008483">
    <property type="term" value="F:transaminase activity"/>
    <property type="evidence" value="ECO:0007669"/>
    <property type="project" value="UniProtKB-KW"/>
</dbReference>
<sequence length="594" mass="65042">MRLEQHVDSHLVSPPGRRLQAVVSLSPKASRAARGDDERGVQLSLPSERRLRNPVRVDADQRLEIGRLGPPGRLPADASHEGQASRGGGGRPRAGRAAAQRRMARRGFWRRQPRHDDRARDHAGEHDENRNDEEGQTAPSSAMIAALRRRVVHGRLKMPQPSRRSQLIPFSPIRTMFRLADEMERAGGGPVFRLHVGDPDFAPPPVVVEATAAALRAGKTHYAPTAGVQELRTALAGKARARNGLAASTEQVIITPGSTQALFATLEILFGPGDDVLLPEIYWPNYVQETMLLGGRPIFYPLGPGYQPDVGALPQLVTPRTRAILINSPSNPTGAVFPEATLRAFYELARERNLWILSDEAYEDFVFRGSHVSPGSFERDLPEEERRVFTLFTFSKSYAMTGLRLGCVVAPSLYTATLLRKCQEPLVASAGMPIQWGALPALTETERAGVARMKAAYQRRRDLALSILQPAGMADYVPEGAFYIMADVSETGMTGDEFAVALLREERVAVAPGSGFAIQPRFTADGSPMAEPSPTGAPEYPTNPKARHRVRIAFCVSDEELGEGLRRMVGFAERHRAGAERPPAQRAVRRPAKA</sequence>
<evidence type="ECO:0000313" key="9">
    <source>
        <dbReference type="Proteomes" id="UP000316852"/>
    </source>
</evidence>
<proteinExistence type="inferred from homology"/>
<protein>
    <submittedName>
        <fullName evidence="8">Aminotransferase class I/II-fold pyridoxal phosphate-dependent enzyme</fullName>
    </submittedName>
</protein>
<evidence type="ECO:0000256" key="5">
    <source>
        <dbReference type="ARBA" id="ARBA00022898"/>
    </source>
</evidence>
<dbReference type="InterPro" id="IPR015424">
    <property type="entry name" value="PyrdxlP-dep_Trfase"/>
</dbReference>
<feature type="domain" description="Aminotransferase class I/classII large" evidence="7">
    <location>
        <begin position="191"/>
        <end position="521"/>
    </location>
</feature>
<evidence type="ECO:0000256" key="3">
    <source>
        <dbReference type="ARBA" id="ARBA00022576"/>
    </source>
</evidence>
<dbReference type="GO" id="GO:0030170">
    <property type="term" value="F:pyridoxal phosphate binding"/>
    <property type="evidence" value="ECO:0007669"/>
    <property type="project" value="InterPro"/>
</dbReference>
<dbReference type="InterPro" id="IPR004839">
    <property type="entry name" value="Aminotransferase_I/II_large"/>
</dbReference>
<keyword evidence="3 8" id="KW-0032">Aminotransferase</keyword>
<dbReference type="AlphaFoldDB" id="A0A538T1G5"/>
<feature type="region of interest" description="Disordered" evidence="6">
    <location>
        <begin position="1"/>
        <end position="20"/>
    </location>
</feature>
<dbReference type="InterPro" id="IPR050596">
    <property type="entry name" value="AspAT/PAT-like"/>
</dbReference>
<name>A0A538T1G5_UNCEI</name>